<feature type="compositionally biased region" description="Low complexity" evidence="1">
    <location>
        <begin position="62"/>
        <end position="75"/>
    </location>
</feature>
<dbReference type="AlphaFoldDB" id="A0A9D4QFQ8"/>
<comment type="caution">
    <text evidence="2">The sequence shown here is derived from an EMBL/GenBank/DDBJ whole genome shotgun (WGS) entry which is preliminary data.</text>
</comment>
<feature type="compositionally biased region" description="Low complexity" evidence="1">
    <location>
        <begin position="115"/>
        <end position="144"/>
    </location>
</feature>
<dbReference type="EMBL" id="JABSTV010001246">
    <property type="protein sequence ID" value="KAH7976965.1"/>
    <property type="molecule type" value="Genomic_DNA"/>
</dbReference>
<dbReference type="Proteomes" id="UP000821837">
    <property type="component" value="Chromosome 10"/>
</dbReference>
<feature type="region of interest" description="Disordered" evidence="1">
    <location>
        <begin position="243"/>
        <end position="282"/>
    </location>
</feature>
<evidence type="ECO:0000313" key="3">
    <source>
        <dbReference type="Proteomes" id="UP000821837"/>
    </source>
</evidence>
<reference evidence="2" key="2">
    <citation type="submission" date="2021-09" db="EMBL/GenBank/DDBJ databases">
        <authorList>
            <person name="Jia N."/>
            <person name="Wang J."/>
            <person name="Shi W."/>
            <person name="Du L."/>
            <person name="Sun Y."/>
            <person name="Zhan W."/>
            <person name="Jiang J."/>
            <person name="Wang Q."/>
            <person name="Zhang B."/>
            <person name="Ji P."/>
            <person name="Sakyi L.B."/>
            <person name="Cui X."/>
            <person name="Yuan T."/>
            <person name="Jiang B."/>
            <person name="Yang W."/>
            <person name="Lam T.T.-Y."/>
            <person name="Chang Q."/>
            <person name="Ding S."/>
            <person name="Wang X."/>
            <person name="Zhu J."/>
            <person name="Ruan X."/>
            <person name="Zhao L."/>
            <person name="Wei J."/>
            <person name="Que T."/>
            <person name="Du C."/>
            <person name="Cheng J."/>
            <person name="Dai P."/>
            <person name="Han X."/>
            <person name="Huang E."/>
            <person name="Gao Y."/>
            <person name="Liu J."/>
            <person name="Shao H."/>
            <person name="Ye R."/>
            <person name="Li L."/>
            <person name="Wei W."/>
            <person name="Wang X."/>
            <person name="Wang C."/>
            <person name="Huo Q."/>
            <person name="Li W."/>
            <person name="Guo W."/>
            <person name="Chen H."/>
            <person name="Chen S."/>
            <person name="Zhou L."/>
            <person name="Zhou L."/>
            <person name="Ni X."/>
            <person name="Tian J."/>
            <person name="Zhou Y."/>
            <person name="Sheng Y."/>
            <person name="Liu T."/>
            <person name="Pan Y."/>
            <person name="Xia L."/>
            <person name="Li J."/>
            <person name="Zhao F."/>
            <person name="Cao W."/>
        </authorList>
    </citation>
    <scope>NUCLEOTIDE SEQUENCE</scope>
    <source>
        <strain evidence="2">Rsan-2018</strain>
        <tissue evidence="2">Larvae</tissue>
    </source>
</reference>
<gene>
    <name evidence="2" type="ORF">HPB52_021932</name>
</gene>
<name>A0A9D4QFQ8_RHISA</name>
<feature type="region of interest" description="Disordered" evidence="1">
    <location>
        <begin position="417"/>
        <end position="500"/>
    </location>
</feature>
<accession>A0A9D4QFQ8</accession>
<feature type="region of interest" description="Disordered" evidence="1">
    <location>
        <begin position="1"/>
        <end position="225"/>
    </location>
</feature>
<feature type="region of interest" description="Disordered" evidence="1">
    <location>
        <begin position="311"/>
        <end position="360"/>
    </location>
</feature>
<reference evidence="2" key="1">
    <citation type="journal article" date="2020" name="Cell">
        <title>Large-Scale Comparative Analyses of Tick Genomes Elucidate Their Genetic Diversity and Vector Capacities.</title>
        <authorList>
            <consortium name="Tick Genome and Microbiome Consortium (TIGMIC)"/>
            <person name="Jia N."/>
            <person name="Wang J."/>
            <person name="Shi W."/>
            <person name="Du L."/>
            <person name="Sun Y."/>
            <person name="Zhan W."/>
            <person name="Jiang J.F."/>
            <person name="Wang Q."/>
            <person name="Zhang B."/>
            <person name="Ji P."/>
            <person name="Bell-Sakyi L."/>
            <person name="Cui X.M."/>
            <person name="Yuan T.T."/>
            <person name="Jiang B.G."/>
            <person name="Yang W.F."/>
            <person name="Lam T.T."/>
            <person name="Chang Q.C."/>
            <person name="Ding S.J."/>
            <person name="Wang X.J."/>
            <person name="Zhu J.G."/>
            <person name="Ruan X.D."/>
            <person name="Zhao L."/>
            <person name="Wei J.T."/>
            <person name="Ye R.Z."/>
            <person name="Que T.C."/>
            <person name="Du C.H."/>
            <person name="Zhou Y.H."/>
            <person name="Cheng J.X."/>
            <person name="Dai P.F."/>
            <person name="Guo W.B."/>
            <person name="Han X.H."/>
            <person name="Huang E.J."/>
            <person name="Li L.F."/>
            <person name="Wei W."/>
            <person name="Gao Y.C."/>
            <person name="Liu J.Z."/>
            <person name="Shao H.Z."/>
            <person name="Wang X."/>
            <person name="Wang C.C."/>
            <person name="Yang T.C."/>
            <person name="Huo Q.B."/>
            <person name="Li W."/>
            <person name="Chen H.Y."/>
            <person name="Chen S.E."/>
            <person name="Zhou L.G."/>
            <person name="Ni X.B."/>
            <person name="Tian J.H."/>
            <person name="Sheng Y."/>
            <person name="Liu T."/>
            <person name="Pan Y.S."/>
            <person name="Xia L.Y."/>
            <person name="Li J."/>
            <person name="Zhao F."/>
            <person name="Cao W.C."/>
        </authorList>
    </citation>
    <scope>NUCLEOTIDE SEQUENCE</scope>
    <source>
        <strain evidence="2">Rsan-2018</strain>
    </source>
</reference>
<dbReference type="VEuPathDB" id="VectorBase:RSAN_038556"/>
<protein>
    <submittedName>
        <fullName evidence="2">Uncharacterized protein</fullName>
    </submittedName>
</protein>
<feature type="compositionally biased region" description="Polar residues" evidence="1">
    <location>
        <begin position="103"/>
        <end position="114"/>
    </location>
</feature>
<organism evidence="2 3">
    <name type="scientific">Rhipicephalus sanguineus</name>
    <name type="common">Brown dog tick</name>
    <name type="synonym">Ixodes sanguineus</name>
    <dbReference type="NCBI Taxonomy" id="34632"/>
    <lineage>
        <taxon>Eukaryota</taxon>
        <taxon>Metazoa</taxon>
        <taxon>Ecdysozoa</taxon>
        <taxon>Arthropoda</taxon>
        <taxon>Chelicerata</taxon>
        <taxon>Arachnida</taxon>
        <taxon>Acari</taxon>
        <taxon>Parasitiformes</taxon>
        <taxon>Ixodida</taxon>
        <taxon>Ixodoidea</taxon>
        <taxon>Ixodidae</taxon>
        <taxon>Rhipicephalinae</taxon>
        <taxon>Rhipicephalus</taxon>
        <taxon>Rhipicephalus</taxon>
    </lineage>
</organism>
<feature type="compositionally biased region" description="Low complexity" evidence="1">
    <location>
        <begin position="475"/>
        <end position="487"/>
    </location>
</feature>
<sequence length="500" mass="52316">MWSSMRAASRPHGGVSGTTRVPPPQGYQHARVSPTASLDHRLPQRASNHVQLRAKHDGTVASPRSPSSKSSGSGRIWHAKTGANEALRARRSSSTEDPDQCGAPSSSPSATTRQAPSVSPSSSPLHAAPGGSSAAGSSCAGSSSLYGEDDDDRRGAAETIPLRSLRRSRSARQPSTTTSSGSPAFGARASFQPDFYFCQPHTSGEEEDGAIGRAPTPPPRRGLVGAVRAGSFRLPCLSKQDSHERPILSCSSSSHDTPPLFRPGSSGLLRAGTEPSSSSSLHPTMHRIAASLRQAPLPAMAVAGLAPGSPPALLRGSSPPPGRFLHRASYHGSSRGSPGLDQNHLTSGAPRRPEDSPSAFVGSAENLVGRVLHEQGLGKYCDADFVRATQRELAEAFNLTQEEMDRAAHEILQAERRRSMPQLHRPGHGGADDYAATTSPTEENAATHVELPVVATSPTENRSPPAEQRADVAASSPTQPQTPGQPSANGKTGGFRDTPL</sequence>
<proteinExistence type="predicted"/>
<keyword evidence="3" id="KW-1185">Reference proteome</keyword>
<evidence type="ECO:0000313" key="2">
    <source>
        <dbReference type="EMBL" id="KAH7976965.1"/>
    </source>
</evidence>
<feature type="compositionally biased region" description="Polar residues" evidence="1">
    <location>
        <begin position="173"/>
        <end position="182"/>
    </location>
</feature>
<evidence type="ECO:0000256" key="1">
    <source>
        <dbReference type="SAM" id="MobiDB-lite"/>
    </source>
</evidence>